<dbReference type="PRINTS" id="PR01438">
    <property type="entry name" value="UNVRSLSTRESS"/>
</dbReference>
<dbReference type="InterPro" id="IPR006016">
    <property type="entry name" value="UspA"/>
</dbReference>
<protein>
    <submittedName>
        <fullName evidence="3">Universal stress protein YxiE</fullName>
    </submittedName>
</protein>
<reference evidence="3" key="2">
    <citation type="submission" date="2020-09" db="EMBL/GenBank/DDBJ databases">
        <authorList>
            <person name="Sun Q."/>
            <person name="Zhou Y."/>
        </authorList>
    </citation>
    <scope>NUCLEOTIDE SEQUENCE</scope>
    <source>
        <strain evidence="3">CGMCC 1.12777</strain>
    </source>
</reference>
<organism evidence="3 4">
    <name type="scientific">Pullulanibacillus pueri</name>
    <dbReference type="NCBI Taxonomy" id="1437324"/>
    <lineage>
        <taxon>Bacteria</taxon>
        <taxon>Bacillati</taxon>
        <taxon>Bacillota</taxon>
        <taxon>Bacilli</taxon>
        <taxon>Bacillales</taxon>
        <taxon>Sporolactobacillaceae</taxon>
        <taxon>Pullulanibacillus</taxon>
    </lineage>
</organism>
<dbReference type="Gene3D" id="3.40.50.620">
    <property type="entry name" value="HUPs"/>
    <property type="match status" value="1"/>
</dbReference>
<dbReference type="SUPFAM" id="SSF52402">
    <property type="entry name" value="Adenine nucleotide alpha hydrolases-like"/>
    <property type="match status" value="1"/>
</dbReference>
<dbReference type="Proteomes" id="UP000656813">
    <property type="component" value="Unassembled WGS sequence"/>
</dbReference>
<dbReference type="Pfam" id="PF00582">
    <property type="entry name" value="Usp"/>
    <property type="match status" value="2"/>
</dbReference>
<gene>
    <name evidence="3" type="primary">yxiE</name>
    <name evidence="3" type="ORF">GCM10007096_41540</name>
</gene>
<reference evidence="3" key="1">
    <citation type="journal article" date="2014" name="Int. J. Syst. Evol. Microbiol.">
        <title>Complete genome sequence of Corynebacterium casei LMG S-19264T (=DSM 44701T), isolated from a smear-ripened cheese.</title>
        <authorList>
            <consortium name="US DOE Joint Genome Institute (JGI-PGF)"/>
            <person name="Walter F."/>
            <person name="Albersmeier A."/>
            <person name="Kalinowski J."/>
            <person name="Ruckert C."/>
        </authorList>
    </citation>
    <scope>NUCLEOTIDE SEQUENCE</scope>
    <source>
        <strain evidence="3">CGMCC 1.12777</strain>
    </source>
</reference>
<comment type="caution">
    <text evidence="3">The sequence shown here is derived from an EMBL/GenBank/DDBJ whole genome shotgun (WGS) entry which is preliminary data.</text>
</comment>
<dbReference type="PANTHER" id="PTHR46268:SF6">
    <property type="entry name" value="UNIVERSAL STRESS PROTEIN UP12"/>
    <property type="match status" value="1"/>
</dbReference>
<name>A0A8J3A095_9BACL</name>
<proteinExistence type="inferred from homology"/>
<accession>A0A8J3A095</accession>
<dbReference type="EMBL" id="BMFV01000055">
    <property type="protein sequence ID" value="GGH88672.1"/>
    <property type="molecule type" value="Genomic_DNA"/>
</dbReference>
<dbReference type="PANTHER" id="PTHR46268">
    <property type="entry name" value="STRESS RESPONSE PROTEIN NHAX"/>
    <property type="match status" value="1"/>
</dbReference>
<dbReference type="RefSeq" id="WP_188499304.1">
    <property type="nucleotide sequence ID" value="NZ_BMFV01000055.1"/>
</dbReference>
<feature type="domain" description="UspA" evidence="2">
    <location>
        <begin position="78"/>
        <end position="170"/>
    </location>
</feature>
<evidence type="ECO:0000313" key="3">
    <source>
        <dbReference type="EMBL" id="GGH88672.1"/>
    </source>
</evidence>
<sequence length="170" mass="18655">MRYNNIMVAFDGSEGSQKALVHAANHLEGELTVVTVVKERKGLDFVVGATSEVNPVVLNNGMYQYPVDRQASIDVHEADLVQQGKQQEVQQEGEDILRLAKEILEKQHVKAKTEVLEGEPVQVICEHAQVNDFDLIVVGSRGVSGIKKLVLGSVSQKVIQESECPVLVVK</sequence>
<comment type="similarity">
    <text evidence="1">Belongs to the universal stress protein A family.</text>
</comment>
<evidence type="ECO:0000259" key="2">
    <source>
        <dbReference type="Pfam" id="PF00582"/>
    </source>
</evidence>
<dbReference type="CDD" id="cd00293">
    <property type="entry name" value="USP-like"/>
    <property type="match status" value="1"/>
</dbReference>
<evidence type="ECO:0000313" key="4">
    <source>
        <dbReference type="Proteomes" id="UP000656813"/>
    </source>
</evidence>
<dbReference type="InterPro" id="IPR006015">
    <property type="entry name" value="Universal_stress_UspA"/>
</dbReference>
<evidence type="ECO:0000256" key="1">
    <source>
        <dbReference type="ARBA" id="ARBA00008791"/>
    </source>
</evidence>
<dbReference type="InterPro" id="IPR014729">
    <property type="entry name" value="Rossmann-like_a/b/a_fold"/>
</dbReference>
<dbReference type="AlphaFoldDB" id="A0A8J3A095"/>
<feature type="domain" description="UspA" evidence="2">
    <location>
        <begin position="3"/>
        <end position="40"/>
    </location>
</feature>
<keyword evidence="4" id="KW-1185">Reference proteome</keyword>